<keyword evidence="3" id="KW-0472">Membrane</keyword>
<evidence type="ECO:0000313" key="6">
    <source>
        <dbReference type="Proteomes" id="UP000198546"/>
    </source>
</evidence>
<comment type="similarity">
    <text evidence="1">Belongs to the FAH family.</text>
</comment>
<evidence type="ECO:0000256" key="3">
    <source>
        <dbReference type="SAM" id="Phobius"/>
    </source>
</evidence>
<sequence>MTTIPTRRSGAGSPTRRNRHRLTVAGIVAASLGVTGLGSYAVLRTATPDFPLVYSERIDEGVTEAVAIADPATALTFARVDGASGPTVLAVTGYTGGDISGVDISAATGNAFTEPIAAFDELGYAALEDIATDASLPPVTVAASEVLTAVDTHKRHVGTGTNYREHQAESTIDEPFLFPKVGALTDSDEPLLAGTSGLLDYEVELGVVALDDITTETGTPEHMGLVLTNDWTDRELLSSQLEPDDLTAGAGFTNAKSQPGFFSTGDLFVIPADWQTYYQELELDLFVNGDLRQRADPSDMVWDAPTLIEKVLTIGDRTWDSDGVQTSLTAEPGVITRGTVIQSGTPEGVIHRAPDTRQRVLGFMEYAGSLGTNADSVVDSALQVYVREAHEAGVYLKPGDEIVTRSEGLGQIFTPIVPGERSESEDLG</sequence>
<dbReference type="SUPFAM" id="SSF56529">
    <property type="entry name" value="FAH"/>
    <property type="match status" value="1"/>
</dbReference>
<dbReference type="Proteomes" id="UP000198546">
    <property type="component" value="Chromosome i"/>
</dbReference>
<dbReference type="PANTHER" id="PTHR42796:SF4">
    <property type="entry name" value="FUMARYLACETOACETATE HYDROLASE DOMAIN-CONTAINING PROTEIN 2A"/>
    <property type="match status" value="1"/>
</dbReference>
<dbReference type="GO" id="GO:0003824">
    <property type="term" value="F:catalytic activity"/>
    <property type="evidence" value="ECO:0007669"/>
    <property type="project" value="InterPro"/>
</dbReference>
<dbReference type="EMBL" id="LT629688">
    <property type="protein sequence ID" value="SDE36199.1"/>
    <property type="molecule type" value="Genomic_DNA"/>
</dbReference>
<dbReference type="STRING" id="675864.SAMN04489747_3212"/>
<keyword evidence="6" id="KW-1185">Reference proteome</keyword>
<evidence type="ECO:0000256" key="1">
    <source>
        <dbReference type="ARBA" id="ARBA00010211"/>
    </source>
</evidence>
<dbReference type="AlphaFoldDB" id="A0A1G7CA50"/>
<dbReference type="PANTHER" id="PTHR42796">
    <property type="entry name" value="FUMARYLACETOACETATE HYDROLASE DOMAIN-CONTAINING PROTEIN 2A-RELATED"/>
    <property type="match status" value="1"/>
</dbReference>
<reference evidence="5 6" key="1">
    <citation type="submission" date="2016-10" db="EMBL/GenBank/DDBJ databases">
        <authorList>
            <person name="de Groot N.N."/>
        </authorList>
    </citation>
    <scope>NUCLEOTIDE SEQUENCE [LARGE SCALE GENOMIC DNA]</scope>
    <source>
        <strain evidence="5 6">MON 2.2</strain>
    </source>
</reference>
<name>A0A1G7CA50_9ACTN</name>
<dbReference type="GO" id="GO:0046872">
    <property type="term" value="F:metal ion binding"/>
    <property type="evidence" value="ECO:0007669"/>
    <property type="project" value="UniProtKB-KW"/>
</dbReference>
<accession>A0A1G7CA50</accession>
<gene>
    <name evidence="5" type="ORF">SAMN04489747_3212</name>
</gene>
<dbReference type="OrthoDB" id="2273115at2"/>
<keyword evidence="3" id="KW-1133">Transmembrane helix</keyword>
<protein>
    <submittedName>
        <fullName evidence="5">2-keto-4-pentenoate hydratase/2-oxohepta-3-ene-1,7-dioic acid hydratase (Catechol pathway)</fullName>
    </submittedName>
</protein>
<feature type="domain" description="Fumarylacetoacetase-like C-terminal" evidence="4">
    <location>
        <begin position="156"/>
        <end position="416"/>
    </location>
</feature>
<dbReference type="InterPro" id="IPR011234">
    <property type="entry name" value="Fumarylacetoacetase-like_C"/>
</dbReference>
<evidence type="ECO:0000313" key="5">
    <source>
        <dbReference type="EMBL" id="SDE36199.1"/>
    </source>
</evidence>
<feature type="transmembrane region" description="Helical" evidence="3">
    <location>
        <begin position="21"/>
        <end position="43"/>
    </location>
</feature>
<keyword evidence="2" id="KW-0479">Metal-binding</keyword>
<organism evidence="5 6">
    <name type="scientific">Auraticoccus monumenti</name>
    <dbReference type="NCBI Taxonomy" id="675864"/>
    <lineage>
        <taxon>Bacteria</taxon>
        <taxon>Bacillati</taxon>
        <taxon>Actinomycetota</taxon>
        <taxon>Actinomycetes</taxon>
        <taxon>Propionibacteriales</taxon>
        <taxon>Propionibacteriaceae</taxon>
        <taxon>Auraticoccus</taxon>
    </lineage>
</organism>
<dbReference type="InterPro" id="IPR051121">
    <property type="entry name" value="FAH"/>
</dbReference>
<dbReference type="Gene3D" id="3.90.850.10">
    <property type="entry name" value="Fumarylacetoacetase-like, C-terminal domain"/>
    <property type="match status" value="1"/>
</dbReference>
<proteinExistence type="inferred from homology"/>
<keyword evidence="3" id="KW-0812">Transmembrane</keyword>
<evidence type="ECO:0000256" key="2">
    <source>
        <dbReference type="ARBA" id="ARBA00022723"/>
    </source>
</evidence>
<evidence type="ECO:0000259" key="4">
    <source>
        <dbReference type="Pfam" id="PF01557"/>
    </source>
</evidence>
<dbReference type="Pfam" id="PF01557">
    <property type="entry name" value="FAA_hydrolase"/>
    <property type="match status" value="1"/>
</dbReference>
<dbReference type="InterPro" id="IPR036663">
    <property type="entry name" value="Fumarylacetoacetase_C_sf"/>
</dbReference>
<dbReference type="RefSeq" id="WP_090594922.1">
    <property type="nucleotide sequence ID" value="NZ_LT629688.1"/>
</dbReference>
<dbReference type="GO" id="GO:0044281">
    <property type="term" value="P:small molecule metabolic process"/>
    <property type="evidence" value="ECO:0007669"/>
    <property type="project" value="UniProtKB-ARBA"/>
</dbReference>